<name>A0A974DD95_XENLA</name>
<dbReference type="EMBL" id="CM004470">
    <property type="protein sequence ID" value="OCT89948.1"/>
    <property type="molecule type" value="Genomic_DNA"/>
</dbReference>
<feature type="signal peptide" evidence="1">
    <location>
        <begin position="1"/>
        <end position="24"/>
    </location>
</feature>
<accession>A0A974DD95</accession>
<reference evidence="4" key="1">
    <citation type="journal article" date="2016" name="Nature">
        <title>Genome evolution in the allotetraploid frog Xenopus laevis.</title>
        <authorList>
            <person name="Session A.M."/>
            <person name="Uno Y."/>
            <person name="Kwon T."/>
            <person name="Chapman J.A."/>
            <person name="Toyoda A."/>
            <person name="Takahashi S."/>
            <person name="Fukui A."/>
            <person name="Hikosaka A."/>
            <person name="Suzuki A."/>
            <person name="Kondo M."/>
            <person name="van Heeringen S.J."/>
            <person name="Quigley I."/>
            <person name="Heinz S."/>
            <person name="Ogino H."/>
            <person name="Ochi H."/>
            <person name="Hellsten U."/>
            <person name="Lyons J.B."/>
            <person name="Simakov O."/>
            <person name="Putnam N."/>
            <person name="Stites J."/>
            <person name="Kuroki Y."/>
            <person name="Tanaka T."/>
            <person name="Michiue T."/>
            <person name="Watanabe M."/>
            <person name="Bogdanovic O."/>
            <person name="Lister R."/>
            <person name="Georgiou G."/>
            <person name="Paranjpe S.S."/>
            <person name="van Kruijsbergen I."/>
            <person name="Shu S."/>
            <person name="Carlson J."/>
            <person name="Kinoshita T."/>
            <person name="Ohta Y."/>
            <person name="Mawaribuchi S."/>
            <person name="Jenkins J."/>
            <person name="Grimwood J."/>
            <person name="Schmutz J."/>
            <person name="Mitros T."/>
            <person name="Mozaffari S.V."/>
            <person name="Suzuki Y."/>
            <person name="Haramoto Y."/>
            <person name="Yamamoto T.S."/>
            <person name="Takagi C."/>
            <person name="Heald R."/>
            <person name="Miller K."/>
            <person name="Haudenschild C."/>
            <person name="Kitzman J."/>
            <person name="Nakayama T."/>
            <person name="Izutsu Y."/>
            <person name="Robert J."/>
            <person name="Fortriede J."/>
            <person name="Burns K."/>
            <person name="Lotay V."/>
            <person name="Karimi K."/>
            <person name="Yasuoka Y."/>
            <person name="Dichmann D.S."/>
            <person name="Flajnik M.F."/>
            <person name="Houston D.W."/>
            <person name="Shendure J."/>
            <person name="DuPasquier L."/>
            <person name="Vize P.D."/>
            <person name="Zorn A.M."/>
            <person name="Ito M."/>
            <person name="Marcotte E.M."/>
            <person name="Wallingford J.B."/>
            <person name="Ito Y."/>
            <person name="Asashima M."/>
            <person name="Ueno N."/>
            <person name="Matsuda Y."/>
            <person name="Veenstra G.J."/>
            <person name="Fujiyama A."/>
            <person name="Harland R.M."/>
            <person name="Taira M."/>
            <person name="Rokhsar D.S."/>
        </authorList>
    </citation>
    <scope>NUCLEOTIDE SEQUENCE [LARGE SCALE GENOMIC DNA]</scope>
    <source>
        <strain evidence="4">J</strain>
    </source>
</reference>
<evidence type="ECO:0000313" key="3">
    <source>
        <dbReference type="EMBL" id="OCT89948.1"/>
    </source>
</evidence>
<feature type="domain" description="Prion/Doppel protein beta-ribbon" evidence="2">
    <location>
        <begin position="65"/>
        <end position="153"/>
    </location>
</feature>
<feature type="chain" id="PRO_5036925374" description="Prion/Doppel protein beta-ribbon domain-containing protein" evidence="1">
    <location>
        <begin position="25"/>
        <end position="165"/>
    </location>
</feature>
<dbReference type="Proteomes" id="UP000694892">
    <property type="component" value="Chromosome 3L"/>
</dbReference>
<sequence>MERQNVFSCLILLVLILYCGLSCPRRSGSGIKKYFKISDLSRGAKKRSKVTHSPVLGHLFFRSKELDVNFNFTEEYELYTENLYRFPDGLYYPWRSQLNDTAGTEEFMNGCLNTTVERNKVWISGMEEEDEGETYMSVGMQVLQFLCYENYVKSTNGAVTCTGGL</sequence>
<evidence type="ECO:0000313" key="4">
    <source>
        <dbReference type="Proteomes" id="UP000694892"/>
    </source>
</evidence>
<protein>
    <recommendedName>
        <fullName evidence="2">Prion/Doppel protein beta-ribbon domain-containing protein</fullName>
    </recommendedName>
</protein>
<gene>
    <name evidence="3" type="ORF">XELAEV_18018562mg</name>
</gene>
<keyword evidence="1" id="KW-0732">Signal</keyword>
<dbReference type="InterPro" id="IPR036924">
    <property type="entry name" value="Prion/Doppel_b-ribbon_dom_sf"/>
</dbReference>
<dbReference type="InterPro" id="IPR022416">
    <property type="entry name" value="Prion/Doppel_prot_b-ribbon_dom"/>
</dbReference>
<organism evidence="3 4">
    <name type="scientific">Xenopus laevis</name>
    <name type="common">African clawed frog</name>
    <dbReference type="NCBI Taxonomy" id="8355"/>
    <lineage>
        <taxon>Eukaryota</taxon>
        <taxon>Metazoa</taxon>
        <taxon>Chordata</taxon>
        <taxon>Craniata</taxon>
        <taxon>Vertebrata</taxon>
        <taxon>Euteleostomi</taxon>
        <taxon>Amphibia</taxon>
        <taxon>Batrachia</taxon>
        <taxon>Anura</taxon>
        <taxon>Pipoidea</taxon>
        <taxon>Pipidae</taxon>
        <taxon>Xenopodinae</taxon>
        <taxon>Xenopus</taxon>
        <taxon>Xenopus</taxon>
    </lineage>
</organism>
<dbReference type="Pfam" id="PF00377">
    <property type="entry name" value="Prion"/>
    <property type="match status" value="1"/>
</dbReference>
<dbReference type="GO" id="GO:0016020">
    <property type="term" value="C:membrane"/>
    <property type="evidence" value="ECO:0007669"/>
    <property type="project" value="InterPro"/>
</dbReference>
<proteinExistence type="predicted"/>
<evidence type="ECO:0000256" key="1">
    <source>
        <dbReference type="SAM" id="SignalP"/>
    </source>
</evidence>
<dbReference type="GO" id="GO:0051260">
    <property type="term" value="P:protein homooligomerization"/>
    <property type="evidence" value="ECO:0007669"/>
    <property type="project" value="InterPro"/>
</dbReference>
<dbReference type="Gene3D" id="1.10.790.10">
    <property type="entry name" value="Prion/Doppel protein, beta-ribbon domain"/>
    <property type="match status" value="1"/>
</dbReference>
<dbReference type="AlphaFoldDB" id="A0A974DD95"/>
<dbReference type="SUPFAM" id="SSF54098">
    <property type="entry name" value="Prion-like"/>
    <property type="match status" value="1"/>
</dbReference>
<evidence type="ECO:0000259" key="2">
    <source>
        <dbReference type="Pfam" id="PF00377"/>
    </source>
</evidence>